<dbReference type="EMBL" id="JAGDQJ010000011">
    <property type="protein sequence ID" value="MBO1625673.1"/>
    <property type="molecule type" value="Genomic_DNA"/>
</dbReference>
<reference evidence="1 2" key="1">
    <citation type="submission" date="2021-03" db="EMBL/GenBank/DDBJ databases">
        <title>Identification of novel Bacillus strains.</title>
        <authorList>
            <person name="Xiao Z."/>
            <person name="Li Y."/>
            <person name="Shen J."/>
        </authorList>
    </citation>
    <scope>NUCLEOTIDE SEQUENCE [LARGE SCALE GENOMIC DNA]</scope>
    <source>
        <strain evidence="1 2">SY8</strain>
    </source>
</reference>
<dbReference type="RefSeq" id="WP_026591061.1">
    <property type="nucleotide sequence ID" value="NZ_CP127376.1"/>
</dbReference>
<gene>
    <name evidence="1" type="ORF">J4P90_10525</name>
</gene>
<protein>
    <submittedName>
        <fullName evidence="1">YvzF family protein</fullName>
    </submittedName>
</protein>
<sequence length="66" mass="7693">MIRVRIEGTEKEIVEFLESMPEIPGFEKTHVREPRKGNNPKYDASKNVLAYLSYKKRETAVNNKVL</sequence>
<organism evidence="1 2">
    <name type="scientific">Bacillus arachidis</name>
    <dbReference type="NCBI Taxonomy" id="2819290"/>
    <lineage>
        <taxon>Bacteria</taxon>
        <taxon>Bacillati</taxon>
        <taxon>Bacillota</taxon>
        <taxon>Bacilli</taxon>
        <taxon>Bacillales</taxon>
        <taxon>Bacillaceae</taxon>
        <taxon>Bacillus</taxon>
    </lineage>
</organism>
<keyword evidence="2" id="KW-1185">Reference proteome</keyword>
<name>A0ABS3NXM4_9BACI</name>
<evidence type="ECO:0000313" key="1">
    <source>
        <dbReference type="EMBL" id="MBO1625673.1"/>
    </source>
</evidence>
<evidence type="ECO:0000313" key="2">
    <source>
        <dbReference type="Proteomes" id="UP000677611"/>
    </source>
</evidence>
<proteinExistence type="predicted"/>
<dbReference type="InterPro" id="IPR025088">
    <property type="entry name" value="DUF3970"/>
</dbReference>
<dbReference type="Proteomes" id="UP000677611">
    <property type="component" value="Unassembled WGS sequence"/>
</dbReference>
<accession>A0ABS3NXM4</accession>
<comment type="caution">
    <text evidence="1">The sequence shown here is derived from an EMBL/GenBank/DDBJ whole genome shotgun (WGS) entry which is preliminary data.</text>
</comment>
<dbReference type="Pfam" id="PF13113">
    <property type="entry name" value="DUF3970"/>
    <property type="match status" value="1"/>
</dbReference>